<proteinExistence type="predicted"/>
<accession>A0A7W8UBR8</accession>
<evidence type="ECO:0000313" key="2">
    <source>
        <dbReference type="Proteomes" id="UP000585507"/>
    </source>
</evidence>
<keyword evidence="2" id="KW-1185">Reference proteome</keyword>
<sequence>MSHHFAFETKVVTLEDLALLESVLGRWCAKKGLDLTSPKAKTAARDLVDLVRFGVRKERELDHLLRRLH</sequence>
<protein>
    <submittedName>
        <fullName evidence="1">Uncharacterized protein</fullName>
    </submittedName>
</protein>
<dbReference type="AlphaFoldDB" id="A0A7W8UBR8"/>
<dbReference type="Proteomes" id="UP000585507">
    <property type="component" value="Unassembled WGS sequence"/>
</dbReference>
<evidence type="ECO:0000313" key="1">
    <source>
        <dbReference type="EMBL" id="MBB5536383.1"/>
    </source>
</evidence>
<comment type="caution">
    <text evidence="1">The sequence shown here is derived from an EMBL/GenBank/DDBJ whole genome shotgun (WGS) entry which is preliminary data.</text>
</comment>
<dbReference type="EMBL" id="JACHBK010000006">
    <property type="protein sequence ID" value="MBB5536383.1"/>
    <property type="molecule type" value="Genomic_DNA"/>
</dbReference>
<gene>
    <name evidence="1" type="ORF">GGD55_003090</name>
</gene>
<name>A0A7W8UBR8_9HYPH</name>
<organism evidence="1 2">
    <name type="scientific">Rhizobium giardinii</name>
    <dbReference type="NCBI Taxonomy" id="56731"/>
    <lineage>
        <taxon>Bacteria</taxon>
        <taxon>Pseudomonadati</taxon>
        <taxon>Pseudomonadota</taxon>
        <taxon>Alphaproteobacteria</taxon>
        <taxon>Hyphomicrobiales</taxon>
        <taxon>Rhizobiaceae</taxon>
        <taxon>Rhizobium/Agrobacterium group</taxon>
        <taxon>Rhizobium</taxon>
    </lineage>
</organism>
<reference evidence="1 2" key="1">
    <citation type="submission" date="2020-08" db="EMBL/GenBank/DDBJ databases">
        <title>Genomic Encyclopedia of Type Strains, Phase IV (KMG-V): Genome sequencing to study the core and pangenomes of soil and plant-associated prokaryotes.</title>
        <authorList>
            <person name="Whitman W."/>
        </authorList>
    </citation>
    <scope>NUCLEOTIDE SEQUENCE [LARGE SCALE GENOMIC DNA]</scope>
    <source>
        <strain evidence="1 2">SEMIA 4084</strain>
    </source>
</reference>